<reference evidence="1" key="1">
    <citation type="submission" date="2023-06" db="EMBL/GenBank/DDBJ databases">
        <authorList>
            <consortium name="Clinical and Environmental Microbiology Branch: Whole genome sequencing antimicrobial resistance pathogens in the healthcare setting"/>
        </authorList>
    </citation>
    <scope>NUCLEOTIDE SEQUENCE</scope>
    <source>
        <strain evidence="1">2021GN-00227</strain>
    </source>
</reference>
<accession>A0AAD2YRJ4</accession>
<sequence length="80" mass="9739">QNFNLCENDWNYPDHKHVEWIMEINRTPEMDNIFNKLLNEAGSNIFLLYRSEVEALNYIKEYEFKDGGFKLVNEVFYKKK</sequence>
<protein>
    <submittedName>
        <fullName evidence="1">Uncharacterized protein</fullName>
    </submittedName>
</protein>
<dbReference type="EMBL" id="ABFEVW020000056">
    <property type="protein sequence ID" value="EKU3570581.1"/>
    <property type="molecule type" value="Genomic_DNA"/>
</dbReference>
<dbReference type="AlphaFoldDB" id="A0AAD2YRJ4"/>
<name>A0AAD2YRJ4_ACIBA</name>
<feature type="non-terminal residue" evidence="1">
    <location>
        <position position="1"/>
    </location>
</feature>
<comment type="caution">
    <text evidence="1">The sequence shown here is derived from an EMBL/GenBank/DDBJ whole genome shotgun (WGS) entry which is preliminary data.</text>
</comment>
<organism evidence="1">
    <name type="scientific">Acinetobacter baumannii</name>
    <dbReference type="NCBI Taxonomy" id="470"/>
    <lineage>
        <taxon>Bacteria</taxon>
        <taxon>Pseudomonadati</taxon>
        <taxon>Pseudomonadota</taxon>
        <taxon>Gammaproteobacteria</taxon>
        <taxon>Moraxellales</taxon>
        <taxon>Moraxellaceae</taxon>
        <taxon>Acinetobacter</taxon>
        <taxon>Acinetobacter calcoaceticus/baumannii complex</taxon>
    </lineage>
</organism>
<evidence type="ECO:0000313" key="2">
    <source>
        <dbReference type="EMBL" id="EMN1073679.1"/>
    </source>
</evidence>
<dbReference type="EMBL" id="ABFEVW030000057">
    <property type="protein sequence ID" value="EMN1073679.1"/>
    <property type="molecule type" value="Genomic_DNA"/>
</dbReference>
<proteinExistence type="predicted"/>
<gene>
    <name evidence="1" type="ORF">MKP18_004073</name>
    <name evidence="2" type="ORF">MKP18_004074</name>
</gene>
<evidence type="ECO:0000313" key="1">
    <source>
        <dbReference type="EMBL" id="EKU3570581.1"/>
    </source>
</evidence>